<dbReference type="VEuPathDB" id="FungiDB:PC110_g23053"/>
<name>A0A8T1EVM7_9STRA</name>
<proteinExistence type="predicted"/>
<evidence type="ECO:0000313" key="4">
    <source>
        <dbReference type="EMBL" id="KAG2959788.1"/>
    </source>
</evidence>
<protein>
    <submittedName>
        <fullName evidence="4">Uncharacterized protein</fullName>
    </submittedName>
</protein>
<gene>
    <name evidence="1" type="ORF">PC113_g22757</name>
    <name evidence="2" type="ORF">PC115_g22034</name>
    <name evidence="3" type="ORF">PC117_g25280</name>
    <name evidence="4" type="ORF">PC118_g22840</name>
</gene>
<dbReference type="AlphaFoldDB" id="A0A8T1EVM7"/>
<dbReference type="EMBL" id="RCMI01001696">
    <property type="protein sequence ID" value="KAG2882139.1"/>
    <property type="molecule type" value="Genomic_DNA"/>
</dbReference>
<dbReference type="Proteomes" id="UP000736787">
    <property type="component" value="Unassembled WGS sequence"/>
</dbReference>
<accession>A0A8T1EVM7</accession>
<evidence type="ECO:0000313" key="1">
    <source>
        <dbReference type="EMBL" id="KAG2819251.1"/>
    </source>
</evidence>
<evidence type="ECO:0000313" key="5">
    <source>
        <dbReference type="Proteomes" id="UP000697107"/>
    </source>
</evidence>
<dbReference type="Proteomes" id="UP000774804">
    <property type="component" value="Unassembled WGS sequence"/>
</dbReference>
<reference evidence="4" key="1">
    <citation type="submission" date="2018-10" db="EMBL/GenBank/DDBJ databases">
        <title>Effector identification in a new, highly contiguous assembly of the strawberry crown rot pathogen Phytophthora cactorum.</title>
        <authorList>
            <person name="Armitage A.D."/>
            <person name="Nellist C.F."/>
            <person name="Bates H."/>
            <person name="Vickerstaff R.J."/>
            <person name="Harrison R.J."/>
        </authorList>
    </citation>
    <scope>NUCLEOTIDE SEQUENCE</scope>
    <source>
        <strain evidence="1">15-7</strain>
        <strain evidence="2">4032</strain>
        <strain evidence="3">4040</strain>
        <strain evidence="4">P415</strain>
    </source>
</reference>
<evidence type="ECO:0000313" key="3">
    <source>
        <dbReference type="EMBL" id="KAG2886870.1"/>
    </source>
</evidence>
<evidence type="ECO:0000313" key="2">
    <source>
        <dbReference type="EMBL" id="KAG2882139.1"/>
    </source>
</evidence>
<dbReference type="EMBL" id="RCMK01001918">
    <property type="protein sequence ID" value="KAG2886870.1"/>
    <property type="molecule type" value="Genomic_DNA"/>
</dbReference>
<sequence length="148" mass="17175">MPRPSRRQHLESVLFMLQERDNSRRQELEEYPRVAKESERTASQSPIYDGFVVVTPSFASQTLRHRSVYKGKDVLFMLLDVMKNGGTWEMLSSIFHVKTPTFIKTITGFIRAIAPRLYDDWVAEKAQEETMRMLVTSGNTFVYHPCAL</sequence>
<dbReference type="EMBL" id="RCML01001914">
    <property type="protein sequence ID" value="KAG2959788.1"/>
    <property type="molecule type" value="Genomic_DNA"/>
</dbReference>
<organism evidence="4 5">
    <name type="scientific">Phytophthora cactorum</name>
    <dbReference type="NCBI Taxonomy" id="29920"/>
    <lineage>
        <taxon>Eukaryota</taxon>
        <taxon>Sar</taxon>
        <taxon>Stramenopiles</taxon>
        <taxon>Oomycota</taxon>
        <taxon>Peronosporomycetes</taxon>
        <taxon>Peronosporales</taxon>
        <taxon>Peronosporaceae</taxon>
        <taxon>Phytophthora</taxon>
    </lineage>
</organism>
<comment type="caution">
    <text evidence="4">The sequence shown here is derived from an EMBL/GenBank/DDBJ whole genome shotgun (WGS) entry which is preliminary data.</text>
</comment>
<dbReference type="Proteomes" id="UP000697107">
    <property type="component" value="Unassembled WGS sequence"/>
</dbReference>
<dbReference type="Proteomes" id="UP000735874">
    <property type="component" value="Unassembled WGS sequence"/>
</dbReference>
<dbReference type="EMBL" id="RCMG01001826">
    <property type="protein sequence ID" value="KAG2819251.1"/>
    <property type="molecule type" value="Genomic_DNA"/>
</dbReference>